<evidence type="ECO:0000313" key="4">
    <source>
        <dbReference type="EMBL" id="KAK8105105.1"/>
    </source>
</evidence>
<evidence type="ECO:0000259" key="3">
    <source>
        <dbReference type="Pfam" id="PF20684"/>
    </source>
</evidence>
<name>A0AAW0QUE8_9PEZI</name>
<accession>A0AAW0QUE8</accession>
<feature type="transmembrane region" description="Helical" evidence="2">
    <location>
        <begin position="91"/>
        <end position="112"/>
    </location>
</feature>
<sequence>MMCQTNTADYQEKFLQFLIWFIFTAATLSAVVGLGMKYIIMRKLVQEDWLIILAQNVYLAECISTALGVSAGLGKPWDSLSEESRDNYLKYASTVLLVLSLVIIKWSVLVFIQRLSGGTLSRRIHQSLSGFVGVWFVSSTIISLFQCEIPRPWDHVNGRRCIDRRAWWSYVSVINMLSELFIAALYLLVLLKLQISRKRKAIVLSLFLSRLLVVAAAIAQLVIFFRAFPSPDVTRRYKIPVILNETTLSVSVITACVPYLKPFMESLEAGVVRVPSLARSEEELSLGRLTTESCHTPGPSNSTACVSAHSS</sequence>
<keyword evidence="5" id="KW-1185">Reference proteome</keyword>
<feature type="region of interest" description="Disordered" evidence="1">
    <location>
        <begin position="289"/>
        <end position="311"/>
    </location>
</feature>
<keyword evidence="2" id="KW-0472">Membrane</keyword>
<dbReference type="InterPro" id="IPR049326">
    <property type="entry name" value="Rhodopsin_dom_fungi"/>
</dbReference>
<feature type="transmembrane region" description="Helical" evidence="2">
    <location>
        <begin position="49"/>
        <end position="71"/>
    </location>
</feature>
<organism evidence="4 5">
    <name type="scientific">Apiospora kogelbergensis</name>
    <dbReference type="NCBI Taxonomy" id="1337665"/>
    <lineage>
        <taxon>Eukaryota</taxon>
        <taxon>Fungi</taxon>
        <taxon>Dikarya</taxon>
        <taxon>Ascomycota</taxon>
        <taxon>Pezizomycotina</taxon>
        <taxon>Sordariomycetes</taxon>
        <taxon>Xylariomycetidae</taxon>
        <taxon>Amphisphaeriales</taxon>
        <taxon>Apiosporaceae</taxon>
        <taxon>Apiospora</taxon>
    </lineage>
</organism>
<proteinExistence type="predicted"/>
<dbReference type="EMBL" id="JAQQWP010000008">
    <property type="protein sequence ID" value="KAK8105105.1"/>
    <property type="molecule type" value="Genomic_DNA"/>
</dbReference>
<feature type="transmembrane region" description="Helical" evidence="2">
    <location>
        <begin position="17"/>
        <end position="40"/>
    </location>
</feature>
<keyword evidence="2" id="KW-0812">Transmembrane</keyword>
<feature type="transmembrane region" description="Helical" evidence="2">
    <location>
        <begin position="166"/>
        <end position="189"/>
    </location>
</feature>
<feature type="transmembrane region" description="Helical" evidence="2">
    <location>
        <begin position="201"/>
        <end position="225"/>
    </location>
</feature>
<dbReference type="Proteomes" id="UP001392437">
    <property type="component" value="Unassembled WGS sequence"/>
</dbReference>
<evidence type="ECO:0000256" key="2">
    <source>
        <dbReference type="SAM" id="Phobius"/>
    </source>
</evidence>
<feature type="transmembrane region" description="Helical" evidence="2">
    <location>
        <begin position="124"/>
        <end position="146"/>
    </location>
</feature>
<dbReference type="Pfam" id="PF20684">
    <property type="entry name" value="Fung_rhodopsin"/>
    <property type="match status" value="1"/>
</dbReference>
<evidence type="ECO:0000256" key="1">
    <source>
        <dbReference type="SAM" id="MobiDB-lite"/>
    </source>
</evidence>
<dbReference type="PANTHER" id="PTHR38794">
    <property type="entry name" value="INTEGRAL MEMBRANE PROTEIN"/>
    <property type="match status" value="1"/>
</dbReference>
<protein>
    <recommendedName>
        <fullName evidence="3">Rhodopsin domain-containing protein</fullName>
    </recommendedName>
</protein>
<keyword evidence="2" id="KW-1133">Transmembrane helix</keyword>
<evidence type="ECO:0000313" key="5">
    <source>
        <dbReference type="Proteomes" id="UP001392437"/>
    </source>
</evidence>
<dbReference type="PANTHER" id="PTHR38794:SF1">
    <property type="entry name" value="INTEGRAL MEMBRANE PROTEIN"/>
    <property type="match status" value="1"/>
</dbReference>
<reference evidence="4 5" key="1">
    <citation type="submission" date="2023-01" db="EMBL/GenBank/DDBJ databases">
        <title>Analysis of 21 Apiospora genomes using comparative genomics revels a genus with tremendous synthesis potential of carbohydrate active enzymes and secondary metabolites.</title>
        <authorList>
            <person name="Sorensen T."/>
        </authorList>
    </citation>
    <scope>NUCLEOTIDE SEQUENCE [LARGE SCALE GENOMIC DNA]</scope>
    <source>
        <strain evidence="4 5">CBS 117206</strain>
    </source>
</reference>
<comment type="caution">
    <text evidence="4">The sequence shown here is derived from an EMBL/GenBank/DDBJ whole genome shotgun (WGS) entry which is preliminary data.</text>
</comment>
<dbReference type="AlphaFoldDB" id="A0AAW0QUE8"/>
<gene>
    <name evidence="4" type="ORF">PG999_008464</name>
</gene>
<feature type="domain" description="Rhodopsin" evidence="3">
    <location>
        <begin position="36"/>
        <end position="265"/>
    </location>
</feature>